<dbReference type="AlphaFoldDB" id="A0A8C8UCU2"/>
<dbReference type="Ensembl" id="ENSPEMT00000038920.1">
    <property type="protein sequence ID" value="ENSPEMP00000029356.1"/>
    <property type="gene ID" value="ENSPEMG00000029617.1"/>
</dbReference>
<reference evidence="1" key="2">
    <citation type="submission" date="2025-08" db="UniProtKB">
        <authorList>
            <consortium name="Ensembl"/>
        </authorList>
    </citation>
    <scope>IDENTIFICATION</scope>
</reference>
<dbReference type="PANTHER" id="PTHR14819">
    <property type="entry name" value="GTP-BINDING"/>
    <property type="match status" value="1"/>
</dbReference>
<name>A0A8C8UCU2_PERMB</name>
<dbReference type="PANTHER" id="PTHR14819:SF5">
    <property type="entry name" value="INTERFERON-INDUCED VERY LARGE GTPASE 1"/>
    <property type="match status" value="1"/>
</dbReference>
<dbReference type="InterPro" id="IPR052986">
    <property type="entry name" value="VLIG_GTPase"/>
</dbReference>
<dbReference type="Proteomes" id="UP000694547">
    <property type="component" value="Chromosome 1"/>
</dbReference>
<reference evidence="1 2" key="1">
    <citation type="submission" date="2018-10" db="EMBL/GenBank/DDBJ databases">
        <title>Improved assembly of the deer mouse Peromyscus maniculatus genome.</title>
        <authorList>
            <person name="Lassance J.-M."/>
            <person name="Hoekstra H.E."/>
        </authorList>
    </citation>
    <scope>NUCLEOTIDE SEQUENCE [LARGE SCALE GENOMIC DNA]</scope>
</reference>
<dbReference type="GeneTree" id="ENSGT00940000154393"/>
<evidence type="ECO:0000313" key="1">
    <source>
        <dbReference type="Ensembl" id="ENSPEMP00000029356.1"/>
    </source>
</evidence>
<accession>A0A8C8UCU2</accession>
<reference evidence="1" key="3">
    <citation type="submission" date="2025-09" db="UniProtKB">
        <authorList>
            <consortium name="Ensembl"/>
        </authorList>
    </citation>
    <scope>IDENTIFICATION</scope>
</reference>
<organism evidence="1 2">
    <name type="scientific">Peromyscus maniculatus bairdii</name>
    <name type="common">Prairie deer mouse</name>
    <dbReference type="NCBI Taxonomy" id="230844"/>
    <lineage>
        <taxon>Eukaryota</taxon>
        <taxon>Metazoa</taxon>
        <taxon>Chordata</taxon>
        <taxon>Craniata</taxon>
        <taxon>Vertebrata</taxon>
        <taxon>Euteleostomi</taxon>
        <taxon>Mammalia</taxon>
        <taxon>Eutheria</taxon>
        <taxon>Euarchontoglires</taxon>
        <taxon>Glires</taxon>
        <taxon>Rodentia</taxon>
        <taxon>Myomorpha</taxon>
        <taxon>Muroidea</taxon>
        <taxon>Cricetidae</taxon>
        <taxon>Neotominae</taxon>
        <taxon>Peromyscus</taxon>
    </lineage>
</organism>
<keyword evidence="2" id="KW-1185">Reference proteome</keyword>
<evidence type="ECO:0000313" key="2">
    <source>
        <dbReference type="Proteomes" id="UP000694547"/>
    </source>
</evidence>
<proteinExistence type="predicted"/>
<protein>
    <submittedName>
        <fullName evidence="1">Uncharacterized protein</fullName>
    </submittedName>
</protein>
<sequence length="285" mass="34071">LCLPEIAADLMPDIDLDSENILLEYFKKAKNIGERLKKHSGEMFVINYAKHVQVKKRYMVFTKGLETCHEESIKKTTNNIDLRFNERIKNIKKQRRDYSQNDFHEILRIIENELKSVPPEEDYTFTRDYSIDLSLCLFQKASKHFKEINMAFKRENDPVNYLERKKDDFFMSFKISCQGATSITSFVDFLWLKLTPAIYATIWEQMGLKVAGDMRATCPAFNGNRANLEKHILISLAEEENFDKYWQYIHHPKSFFRNYISDHIRRHCFQKEDKKNKDFFKNKFR</sequence>